<protein>
    <submittedName>
        <fullName evidence="1">Uncharacterized protein</fullName>
    </submittedName>
</protein>
<dbReference type="Proteomes" id="UP001234989">
    <property type="component" value="Chromosome 6"/>
</dbReference>
<name>A0AAF0QZ99_SOLVR</name>
<organism evidence="1 2">
    <name type="scientific">Solanum verrucosum</name>
    <dbReference type="NCBI Taxonomy" id="315347"/>
    <lineage>
        <taxon>Eukaryota</taxon>
        <taxon>Viridiplantae</taxon>
        <taxon>Streptophyta</taxon>
        <taxon>Embryophyta</taxon>
        <taxon>Tracheophyta</taxon>
        <taxon>Spermatophyta</taxon>
        <taxon>Magnoliopsida</taxon>
        <taxon>eudicotyledons</taxon>
        <taxon>Gunneridae</taxon>
        <taxon>Pentapetalae</taxon>
        <taxon>asterids</taxon>
        <taxon>lamiids</taxon>
        <taxon>Solanales</taxon>
        <taxon>Solanaceae</taxon>
        <taxon>Solanoideae</taxon>
        <taxon>Solaneae</taxon>
        <taxon>Solanum</taxon>
    </lineage>
</organism>
<accession>A0AAF0QZ99</accession>
<gene>
    <name evidence="1" type="ORF">MTR67_026624</name>
</gene>
<reference evidence="1" key="1">
    <citation type="submission" date="2023-08" db="EMBL/GenBank/DDBJ databases">
        <title>A de novo genome assembly of Solanum verrucosum Schlechtendal, a Mexican diploid species geographically isolated from the other diploid A-genome species in potato relatives.</title>
        <authorList>
            <person name="Hosaka K."/>
        </authorList>
    </citation>
    <scope>NUCLEOTIDE SEQUENCE</scope>
    <source>
        <tissue evidence="1">Young leaves</tissue>
    </source>
</reference>
<proteinExistence type="predicted"/>
<evidence type="ECO:0000313" key="2">
    <source>
        <dbReference type="Proteomes" id="UP001234989"/>
    </source>
</evidence>
<keyword evidence="2" id="KW-1185">Reference proteome</keyword>
<dbReference type="AlphaFoldDB" id="A0AAF0QZ99"/>
<dbReference type="EMBL" id="CP133617">
    <property type="protein sequence ID" value="WMV33239.1"/>
    <property type="molecule type" value="Genomic_DNA"/>
</dbReference>
<sequence length="36" mass="4201">MGITHSYQLRIAQTRQRWKEYSKIFPMISGSTPNSS</sequence>
<evidence type="ECO:0000313" key="1">
    <source>
        <dbReference type="EMBL" id="WMV33239.1"/>
    </source>
</evidence>